<dbReference type="EMBL" id="JAVDQI010000006">
    <property type="protein sequence ID" value="MDR6223217.1"/>
    <property type="molecule type" value="Genomic_DNA"/>
</dbReference>
<dbReference type="RefSeq" id="WP_270095528.1">
    <property type="nucleotide sequence ID" value="NZ_JAQFFK010000001.1"/>
</dbReference>
<evidence type="ECO:0000256" key="6">
    <source>
        <dbReference type="ARBA" id="ARBA00023316"/>
    </source>
</evidence>
<dbReference type="GO" id="GO:0008360">
    <property type="term" value="P:regulation of cell shape"/>
    <property type="evidence" value="ECO:0007669"/>
    <property type="project" value="UniProtKB-KW"/>
</dbReference>
<evidence type="ECO:0000313" key="8">
    <source>
        <dbReference type="EMBL" id="MDR6223217.1"/>
    </source>
</evidence>
<evidence type="ECO:0000313" key="9">
    <source>
        <dbReference type="Proteomes" id="UP001185015"/>
    </source>
</evidence>
<dbReference type="GO" id="GO:0071555">
    <property type="term" value="P:cell wall organization"/>
    <property type="evidence" value="ECO:0007669"/>
    <property type="project" value="UniProtKB-KW"/>
</dbReference>
<dbReference type="AlphaFoldDB" id="A0AA90U063"/>
<evidence type="ECO:0000256" key="1">
    <source>
        <dbReference type="ARBA" id="ARBA00009943"/>
    </source>
</evidence>
<proteinExistence type="inferred from homology"/>
<reference evidence="8 9" key="1">
    <citation type="submission" date="2023-07" db="EMBL/GenBank/DDBJ databases">
        <title>Genomic Encyclopedia of Type Strains, Phase IV (KMG-IV): sequencing the most valuable type-strain genomes for metagenomic binning, comparative biology and taxonomic classification.</title>
        <authorList>
            <person name="Goeker M."/>
        </authorList>
    </citation>
    <scope>NUCLEOTIDE SEQUENCE [LARGE SCALE GENOMIC DNA]</scope>
    <source>
        <strain evidence="8 9">DSM 17273</strain>
    </source>
</reference>
<keyword evidence="5" id="KW-0012">Acyltransferase</keyword>
<keyword evidence="9" id="KW-1185">Reference proteome</keyword>
<comment type="caution">
    <text evidence="8">The sequence shown here is derived from an EMBL/GenBank/DDBJ whole genome shotgun (WGS) entry which is preliminary data.</text>
</comment>
<protein>
    <submittedName>
        <fullName evidence="8">Lipid II:glycine glycyltransferase (Peptidoglycan interpeptide bridge formation enzyme)</fullName>
    </submittedName>
</protein>
<dbReference type="Gene3D" id="3.40.630.30">
    <property type="match status" value="1"/>
</dbReference>
<dbReference type="PANTHER" id="PTHR36174">
    <property type="entry name" value="LIPID II:GLYCINE GLYCYLTRANSFERASE"/>
    <property type="match status" value="1"/>
</dbReference>
<comment type="similarity">
    <text evidence="1">Belongs to the FemABX family.</text>
</comment>
<dbReference type="Pfam" id="PF13480">
    <property type="entry name" value="Acetyltransf_6"/>
    <property type="match status" value="1"/>
</dbReference>
<dbReference type="GO" id="GO:0016755">
    <property type="term" value="F:aminoacyltransferase activity"/>
    <property type="evidence" value="ECO:0007669"/>
    <property type="project" value="InterPro"/>
</dbReference>
<evidence type="ECO:0000256" key="5">
    <source>
        <dbReference type="ARBA" id="ARBA00023315"/>
    </source>
</evidence>
<dbReference type="InterPro" id="IPR050644">
    <property type="entry name" value="PG_Glycine_Bridge_Synth"/>
</dbReference>
<keyword evidence="2" id="KW-0808">Transferase</keyword>
<keyword evidence="6" id="KW-0961">Cell wall biogenesis/degradation</keyword>
<dbReference type="Proteomes" id="UP001185015">
    <property type="component" value="Unassembled WGS sequence"/>
</dbReference>
<dbReference type="GO" id="GO:0044038">
    <property type="term" value="P:cell wall macromolecule biosynthetic process"/>
    <property type="evidence" value="ECO:0007669"/>
    <property type="project" value="InterPro"/>
</dbReference>
<evidence type="ECO:0000256" key="2">
    <source>
        <dbReference type="ARBA" id="ARBA00022679"/>
    </source>
</evidence>
<dbReference type="PROSITE" id="PS51191">
    <property type="entry name" value="FEMABX"/>
    <property type="match status" value="1"/>
</dbReference>
<dbReference type="PANTHER" id="PTHR36174:SF1">
    <property type="entry name" value="LIPID II:GLYCINE GLYCYLTRANSFERASE"/>
    <property type="match status" value="1"/>
</dbReference>
<feature type="domain" description="BioF2-like acetyltransferase" evidence="7">
    <location>
        <begin position="162"/>
        <end position="287"/>
    </location>
</feature>
<dbReference type="SUPFAM" id="SSF55729">
    <property type="entry name" value="Acyl-CoA N-acyltransferases (Nat)"/>
    <property type="match status" value="2"/>
</dbReference>
<evidence type="ECO:0000256" key="3">
    <source>
        <dbReference type="ARBA" id="ARBA00022960"/>
    </source>
</evidence>
<accession>A0AA90U063</accession>
<sequence>MIEITDSLDPKLWDKFVYEHPYGNIFQTASMANVYRQAKSYVPFSLAAIDPDDGEVLAILQASIISEMSGVAGSFTGRGVIMGGPLVKEGERGKEALSLLLKEYGSSVKSKVVYSQMRNIRDTSDIKETILSYGYEYDQHLDFLIDLDRDEAEIWSDISKSRRKGVNRAEKSGIMIKKVENDAELKASYDLIHQTYLNVKMPVADFSLFKAIYAEFVPKDMADFFIALQDDVPVGARITLNYKDLVYDWYAGSLADVPYVDEALVWNILNSNAGKYKVFDFGGAGHPDKPYGVREFKRRFGGQQVNFGRYKKVHGKLRNRMAEVGYGVYRRLK</sequence>
<evidence type="ECO:0000256" key="4">
    <source>
        <dbReference type="ARBA" id="ARBA00022984"/>
    </source>
</evidence>
<keyword evidence="3" id="KW-0133">Cell shape</keyword>
<dbReference type="InterPro" id="IPR003447">
    <property type="entry name" value="FEMABX"/>
</dbReference>
<organism evidence="8 9">
    <name type="scientific">Methanococcoides alaskense</name>
    <dbReference type="NCBI Taxonomy" id="325778"/>
    <lineage>
        <taxon>Archaea</taxon>
        <taxon>Methanobacteriati</taxon>
        <taxon>Methanobacteriota</taxon>
        <taxon>Stenosarchaea group</taxon>
        <taxon>Methanomicrobia</taxon>
        <taxon>Methanosarcinales</taxon>
        <taxon>Methanosarcinaceae</taxon>
        <taxon>Methanococcoides</taxon>
    </lineage>
</organism>
<dbReference type="InterPro" id="IPR038740">
    <property type="entry name" value="BioF2-like_GNAT_dom"/>
</dbReference>
<keyword evidence="4" id="KW-0573">Peptidoglycan synthesis</keyword>
<dbReference type="InterPro" id="IPR016181">
    <property type="entry name" value="Acyl_CoA_acyltransferase"/>
</dbReference>
<gene>
    <name evidence="8" type="ORF">J2750_001682</name>
</gene>
<evidence type="ECO:0000259" key="7">
    <source>
        <dbReference type="Pfam" id="PF13480"/>
    </source>
</evidence>
<name>A0AA90U063_9EURY</name>